<feature type="signal peptide" evidence="2">
    <location>
        <begin position="1"/>
        <end position="21"/>
    </location>
</feature>
<dbReference type="AlphaFoldDB" id="A0A143Y9L7"/>
<dbReference type="GO" id="GO:0006508">
    <property type="term" value="P:proteolysis"/>
    <property type="evidence" value="ECO:0007669"/>
    <property type="project" value="InterPro"/>
</dbReference>
<dbReference type="EMBL" id="FJNB01000002">
    <property type="protein sequence ID" value="CZQ85294.1"/>
    <property type="molecule type" value="Genomic_DNA"/>
</dbReference>
<dbReference type="Proteomes" id="UP000199280">
    <property type="component" value="Unassembled WGS sequence"/>
</dbReference>
<keyword evidence="5" id="KW-0378">Hydrolase</keyword>
<dbReference type="Gene3D" id="3.40.50.1820">
    <property type="entry name" value="alpha/beta hydrolase"/>
    <property type="match status" value="1"/>
</dbReference>
<dbReference type="Gene3D" id="2.60.40.2180">
    <property type="match status" value="1"/>
</dbReference>
<keyword evidence="8" id="KW-1185">Reference proteome</keyword>
<dbReference type="InterPro" id="IPR001375">
    <property type="entry name" value="Peptidase_S9_cat"/>
</dbReference>
<keyword evidence="1 2" id="KW-0732">Signal</keyword>
<organism evidence="5 7">
    <name type="scientific">Trichococcus ilyis</name>
    <dbReference type="NCBI Taxonomy" id="640938"/>
    <lineage>
        <taxon>Bacteria</taxon>
        <taxon>Bacillati</taxon>
        <taxon>Bacillota</taxon>
        <taxon>Bacilli</taxon>
        <taxon>Lactobacillales</taxon>
        <taxon>Carnobacteriaceae</taxon>
        <taxon>Trichococcus</taxon>
    </lineage>
</organism>
<evidence type="ECO:0000259" key="4">
    <source>
        <dbReference type="Pfam" id="PF18435"/>
    </source>
</evidence>
<dbReference type="Pfam" id="PF00326">
    <property type="entry name" value="Peptidase_S9"/>
    <property type="match status" value="1"/>
</dbReference>
<dbReference type="PANTHER" id="PTHR43037">
    <property type="entry name" value="UNNAMED PRODUCT-RELATED"/>
    <property type="match status" value="1"/>
</dbReference>
<evidence type="ECO:0000259" key="3">
    <source>
        <dbReference type="Pfam" id="PF00326"/>
    </source>
</evidence>
<feature type="domain" description="Peptidase S9 prolyl oligopeptidase catalytic" evidence="3">
    <location>
        <begin position="307"/>
        <end position="430"/>
    </location>
</feature>
<feature type="chain" id="PRO_5039361803" evidence="2">
    <location>
        <begin position="22"/>
        <end position="516"/>
    </location>
</feature>
<dbReference type="Pfam" id="PF18435">
    <property type="entry name" value="EstA_Ig_like"/>
    <property type="match status" value="1"/>
</dbReference>
<evidence type="ECO:0000256" key="1">
    <source>
        <dbReference type="ARBA" id="ARBA00022729"/>
    </source>
</evidence>
<dbReference type="Proteomes" id="UP000076878">
    <property type="component" value="Unassembled WGS sequence"/>
</dbReference>
<proteinExistence type="predicted"/>
<dbReference type="SUPFAM" id="SSF53474">
    <property type="entry name" value="alpha/beta-Hydrolases"/>
    <property type="match status" value="1"/>
</dbReference>
<dbReference type="RefSeq" id="WP_239420504.1">
    <property type="nucleotide sequence ID" value="NZ_FJNB01000002.1"/>
</dbReference>
<name>A0A143Y9L7_9LACT</name>
<protein>
    <submittedName>
        <fullName evidence="5">Alpha/beta hydrolase fold</fullName>
    </submittedName>
    <submittedName>
        <fullName evidence="6">Prolyl oligopeptidase family protein</fullName>
    </submittedName>
</protein>
<dbReference type="PANTHER" id="PTHR43037:SF1">
    <property type="entry name" value="BLL1128 PROTEIN"/>
    <property type="match status" value="1"/>
</dbReference>
<dbReference type="EMBL" id="FNYT01000018">
    <property type="protein sequence ID" value="SEJ58268.1"/>
    <property type="molecule type" value="Genomic_DNA"/>
</dbReference>
<dbReference type="GO" id="GO:0008236">
    <property type="term" value="F:serine-type peptidase activity"/>
    <property type="evidence" value="ECO:0007669"/>
    <property type="project" value="InterPro"/>
</dbReference>
<dbReference type="InterPro" id="IPR041172">
    <property type="entry name" value="EstA_Ig-like_N"/>
</dbReference>
<evidence type="ECO:0000256" key="2">
    <source>
        <dbReference type="SAM" id="SignalP"/>
    </source>
</evidence>
<evidence type="ECO:0000313" key="7">
    <source>
        <dbReference type="Proteomes" id="UP000076878"/>
    </source>
</evidence>
<sequence length="516" mass="55770">MMKRKAISTIFTLGLSAGLLASCGANESADQEDSAKQESVQQADAYAGVVKTSIYVKGYEGGPGVPKLIIELEDEVDSVDPSGWQVVTAGAERTVTDVYTSDENGDPQENSNFIAIDMETGFNDATFSVVGSPFTYNTTTSMNEWSPAYEVAIAAPSVTIEDETYSLSITEDAVNNRISPDTDLFNFRGSFTGTYVNPLTDLEEELTLSTAAYEPEDLSRGEANPLVIWLHGQGEGGTDPDIAILGNEVSALAKEEIQSNFKTDDVTGAYVLAVQTPTYWMDEGDGTNGNGSGISRYTEILMATIEDYVAAHPDVDTDRIYLGGCSNGGYMTMNMVIQYPEYFAAAYPVCEAYAYYEYERNSDGTYVKTNDEATGTSAFVKTEQPWFTEEKIQALKYLPIWFVQSADDPVVVPANFVLPTYQALVQAGAENAWLSYYETVEGTDSPGTTYLGHFSWIYLFNNQVTGVQDKAAIAAATDAETFGTEPNNAAGGGTAAATVGATTYANIFEWLNAQSK</sequence>
<gene>
    <name evidence="6" type="ORF">SAMN05216375_11827</name>
    <name evidence="5" type="ORF">TR210_446</name>
</gene>
<evidence type="ECO:0000313" key="5">
    <source>
        <dbReference type="EMBL" id="CZQ85294.1"/>
    </source>
</evidence>
<dbReference type="InterPro" id="IPR029058">
    <property type="entry name" value="AB_hydrolase_fold"/>
</dbReference>
<feature type="domain" description="Esterase Ig-like N-terminal" evidence="4">
    <location>
        <begin position="56"/>
        <end position="165"/>
    </location>
</feature>
<dbReference type="STRING" id="640938.TR210_446"/>
<reference evidence="5 7" key="1">
    <citation type="submission" date="2016-02" db="EMBL/GenBank/DDBJ databases">
        <authorList>
            <person name="Wen L."/>
            <person name="He K."/>
            <person name="Yang H."/>
        </authorList>
    </citation>
    <scope>NUCLEOTIDE SEQUENCE [LARGE SCALE GENOMIC DNA]</scope>
    <source>
        <strain evidence="5">Trichococcus_R210</strain>
    </source>
</reference>
<evidence type="ECO:0000313" key="6">
    <source>
        <dbReference type="EMBL" id="SEJ58268.1"/>
    </source>
</evidence>
<dbReference type="PROSITE" id="PS51257">
    <property type="entry name" value="PROKAR_LIPOPROTEIN"/>
    <property type="match status" value="1"/>
</dbReference>
<accession>A0A143Y9L7</accession>
<dbReference type="InterPro" id="IPR050955">
    <property type="entry name" value="Plant_Biomass_Hydrol_Est"/>
</dbReference>
<reference evidence="6 8" key="2">
    <citation type="submission" date="2016-10" db="EMBL/GenBank/DDBJ databases">
        <authorList>
            <person name="Varghese N."/>
            <person name="Submissions S."/>
        </authorList>
    </citation>
    <scope>NUCLEOTIDE SEQUENCE [LARGE SCALE GENOMIC DNA]</scope>
    <source>
        <strain evidence="6 8">DSM 22150</strain>
    </source>
</reference>
<evidence type="ECO:0000313" key="8">
    <source>
        <dbReference type="Proteomes" id="UP000199280"/>
    </source>
</evidence>